<feature type="transmembrane region" description="Helical" evidence="7">
    <location>
        <begin position="568"/>
        <end position="592"/>
    </location>
</feature>
<feature type="domain" description="T-cell immunomodulatory protein TIP C2" evidence="9">
    <location>
        <begin position="463"/>
        <end position="562"/>
    </location>
</feature>
<dbReference type="EMBL" id="JAZGQO010000006">
    <property type="protein sequence ID" value="KAK6186117.1"/>
    <property type="molecule type" value="Genomic_DNA"/>
</dbReference>
<name>A0AAN8PUU7_PATCE</name>
<feature type="chain" id="PRO_5042958361" description="T-cell immunomodulatory protein TIP C2 domain-containing protein" evidence="8">
    <location>
        <begin position="28"/>
        <end position="614"/>
    </location>
</feature>
<dbReference type="SUPFAM" id="SSF69318">
    <property type="entry name" value="Integrin alpha N-terminal domain"/>
    <property type="match status" value="1"/>
</dbReference>
<reference evidence="10 11" key="1">
    <citation type="submission" date="2024-01" db="EMBL/GenBank/DDBJ databases">
        <title>The genome of the rayed Mediterranean limpet Patella caerulea (Linnaeus, 1758).</title>
        <authorList>
            <person name="Anh-Thu Weber A."/>
            <person name="Halstead-Nussloch G."/>
        </authorList>
    </citation>
    <scope>NUCLEOTIDE SEQUENCE [LARGE SCALE GENOMIC DNA]</scope>
    <source>
        <strain evidence="10">AATW-2023a</strain>
        <tissue evidence="10">Whole specimen</tissue>
    </source>
</reference>
<evidence type="ECO:0000256" key="3">
    <source>
        <dbReference type="ARBA" id="ARBA00022692"/>
    </source>
</evidence>
<organism evidence="10 11">
    <name type="scientific">Patella caerulea</name>
    <name type="common">Rayed Mediterranean limpet</name>
    <dbReference type="NCBI Taxonomy" id="87958"/>
    <lineage>
        <taxon>Eukaryota</taxon>
        <taxon>Metazoa</taxon>
        <taxon>Spiralia</taxon>
        <taxon>Lophotrochozoa</taxon>
        <taxon>Mollusca</taxon>
        <taxon>Gastropoda</taxon>
        <taxon>Patellogastropoda</taxon>
        <taxon>Patelloidea</taxon>
        <taxon>Patellidae</taxon>
        <taxon>Patella</taxon>
    </lineage>
</organism>
<dbReference type="AlphaFoldDB" id="A0AAN8PUU7"/>
<proteinExistence type="inferred from homology"/>
<comment type="subcellular location">
    <subcellularLocation>
        <location evidence="1">Membrane</location>
        <topology evidence="1">Single-pass type I membrane protein</topology>
    </subcellularLocation>
</comment>
<evidence type="ECO:0000256" key="6">
    <source>
        <dbReference type="ARBA" id="ARBA00023180"/>
    </source>
</evidence>
<sequence>MSQNDMMWTLTVFVSLLFLNFTKHCQGSFSDTSSGIFGRTKNGLLAAFGDFNADKATDVFILSDDGKSIQLVLGTTEKIDASYSEKELISKSQTNDTYIVNVVPADFDGDSMMDVMVTRRNEGVTDGPLQVVIYWGNILKSNLDTIPLVIKETFADQPAIIDVNGDMIPDLLGEISMNGDKQRTYWIFGNDRNYTLETVKNETTSAPLAPLHIPQSSAFLDFNMDLTADLITVSDESGKIQFEIWLNQKGKLVWNQTIVSPEELKSFGQPIFLDMDNDHSVDIVLPGCTDTTDCITTSAIYVWSKNKWYKLHVKFNDGTNQWGFLKDNTIPTLSVPINLRMGDLNLDGFPDALTVLSWKKAENKSQVAYVLKNVGCSTCDGFSRTFTIQFSDPLTKQSTIPVLVAFFDIGENGVLDIVLSNYQDKKTHLQALSQVFTEDAYFVKIMVLSGLCKDDCPAGHQRYGVNQVGPAVRYETVNSNGDQQIGIASQLTQSAYFSLQLPFTVFGLGQTPNFVDTLEVGVPYPAGKSPRHKAFTSIIPNSRLVITPYELDSPNSWSNKLFITPSRLVLLTGAALLGTCGFIAIIVGILHWRDRVQDKREKLQDAHKFHFDAM</sequence>
<evidence type="ECO:0000256" key="5">
    <source>
        <dbReference type="ARBA" id="ARBA00023136"/>
    </source>
</evidence>
<keyword evidence="3 7" id="KW-0812">Transmembrane</keyword>
<dbReference type="Proteomes" id="UP001347796">
    <property type="component" value="Unassembled WGS sequence"/>
</dbReference>
<dbReference type="GO" id="GO:0005886">
    <property type="term" value="C:plasma membrane"/>
    <property type="evidence" value="ECO:0007669"/>
    <property type="project" value="TreeGrafter"/>
</dbReference>
<keyword evidence="6" id="KW-0325">Glycoprotein</keyword>
<accession>A0AAN8PUU7</accession>
<dbReference type="Gene3D" id="2.130.10.130">
    <property type="entry name" value="Integrin alpha, N-terminal"/>
    <property type="match status" value="1"/>
</dbReference>
<dbReference type="PANTHER" id="PTHR13412">
    <property type="entry name" value="T-CELL IMMUNOMODULATORY PROTEIN HOMOLOG"/>
    <property type="match status" value="1"/>
</dbReference>
<comment type="caution">
    <text evidence="10">The sequence shown here is derived from an EMBL/GenBank/DDBJ whole genome shotgun (WGS) entry which is preliminary data.</text>
</comment>
<evidence type="ECO:0000256" key="4">
    <source>
        <dbReference type="ARBA" id="ARBA00022989"/>
    </source>
</evidence>
<evidence type="ECO:0000256" key="7">
    <source>
        <dbReference type="SAM" id="Phobius"/>
    </source>
</evidence>
<dbReference type="PANTHER" id="PTHR13412:SF0">
    <property type="entry name" value="T-CELL IMMUNOMODULATORY PROTEIN"/>
    <property type="match status" value="1"/>
</dbReference>
<feature type="signal peptide" evidence="8">
    <location>
        <begin position="1"/>
        <end position="27"/>
    </location>
</feature>
<dbReference type="InterPro" id="IPR028994">
    <property type="entry name" value="Integrin_alpha_N"/>
</dbReference>
<keyword evidence="11" id="KW-1185">Reference proteome</keyword>
<evidence type="ECO:0000256" key="8">
    <source>
        <dbReference type="SAM" id="SignalP"/>
    </source>
</evidence>
<evidence type="ECO:0000256" key="1">
    <source>
        <dbReference type="ARBA" id="ARBA00004479"/>
    </source>
</evidence>
<keyword evidence="8" id="KW-0732">Signal</keyword>
<gene>
    <name evidence="10" type="ORF">SNE40_008215</name>
</gene>
<protein>
    <recommendedName>
        <fullName evidence="9">T-cell immunomodulatory protein TIP C2 domain-containing protein</fullName>
    </recommendedName>
</protein>
<dbReference type="InterPro" id="IPR057089">
    <property type="entry name" value="C2_TIP"/>
</dbReference>
<dbReference type="Pfam" id="PF23122">
    <property type="entry name" value="C2_ITFG1"/>
    <property type="match status" value="1"/>
</dbReference>
<evidence type="ECO:0000313" key="11">
    <source>
        <dbReference type="Proteomes" id="UP001347796"/>
    </source>
</evidence>
<comment type="similarity">
    <text evidence="2">Belongs to the TIP family.</text>
</comment>
<evidence type="ECO:0000259" key="9">
    <source>
        <dbReference type="Pfam" id="PF23122"/>
    </source>
</evidence>
<evidence type="ECO:0000256" key="2">
    <source>
        <dbReference type="ARBA" id="ARBA00006496"/>
    </source>
</evidence>
<keyword evidence="4 7" id="KW-1133">Transmembrane helix</keyword>
<dbReference type="InterPro" id="IPR024881">
    <property type="entry name" value="Tip"/>
</dbReference>
<evidence type="ECO:0000313" key="10">
    <source>
        <dbReference type="EMBL" id="KAK6186117.1"/>
    </source>
</evidence>
<keyword evidence="5 7" id="KW-0472">Membrane</keyword>